<dbReference type="OrthoDB" id="510798at2759"/>
<dbReference type="Pfam" id="PF14687">
    <property type="entry name" value="DUF4460"/>
    <property type="match status" value="1"/>
</dbReference>
<reference evidence="4" key="3">
    <citation type="submission" date="2017-04" db="EMBL/GenBank/DDBJ databases">
        <title>Population genomics of picophytoplankton unveils novel chromosome hypervariability.</title>
        <authorList>
            <consortium name="DOE Joint Genome Institute"/>
            <person name="Blanc-Mathieu R."/>
            <person name="Krasovec M."/>
            <person name="Hebrard M."/>
            <person name="Yau S."/>
            <person name="Desgranges E."/>
            <person name="Martin J."/>
            <person name="Schackwitz W."/>
            <person name="Kuo A."/>
            <person name="Salin G."/>
            <person name="Donnadieu C."/>
            <person name="Desdevises Y."/>
            <person name="Sanchez-Ferandin S."/>
            <person name="Moreau H."/>
            <person name="Rivals E."/>
            <person name="Grigoriev I.V."/>
            <person name="Grimsley N."/>
            <person name="Eyre-Walker A."/>
            <person name="Piganeau G."/>
        </authorList>
    </citation>
    <scope>NUCLEOTIDE SEQUENCE [LARGE SCALE GENOMIC DNA]</scope>
    <source>
        <strain evidence="4">RCC 1115</strain>
    </source>
</reference>
<sequence length="300" mass="33744">MRSTVRRLDFSARLTSRCLSSAFATSTETTRTLKQSMTALVRLVHPDVLASTHPELSKANAEALAHLQGTLDHVRRARELPGAKVRRLTFYVRDAGAAESADDVRAVPFTLRTTGGDCRNVVRRDLGSLFASVGIEREFEWDDGDWRTTRTAEEEAEERRRRNEHAETSREYGEPEVAQAYREQTGARVSTREQSKDVHEAIKVLDPLFEGIAAVAWLRDASENADEGERKRLVMYEAIPHLVREGWNLKGETMEAIWRGERDEKILLDGLDGGSALAVLSILKHAKNLERLYGPPPARK</sequence>
<keyword evidence="5" id="KW-1185">Reference proteome</keyword>
<reference evidence="3 5" key="1">
    <citation type="journal article" date="2006" name="Proc. Natl. Acad. Sci. U.S.A.">
        <title>Genome analysis of the smallest free-living eukaryote Ostreococcus tauri unveils many unique features.</title>
        <authorList>
            <person name="Derelle E."/>
            <person name="Ferraz C."/>
            <person name="Rombauts S."/>
            <person name="Rouze P."/>
            <person name="Worden A.Z."/>
            <person name="Robbens S."/>
            <person name="Partensky F."/>
            <person name="Degroeve S."/>
            <person name="Echeynie S."/>
            <person name="Cooke R."/>
            <person name="Saeys Y."/>
            <person name="Wuyts J."/>
            <person name="Jabbari K."/>
            <person name="Bowler C."/>
            <person name="Panaud O."/>
            <person name="Piegu B."/>
            <person name="Ball S.G."/>
            <person name="Ral J.-P."/>
            <person name="Bouget F.-Y."/>
            <person name="Piganeau G."/>
            <person name="De Baets B."/>
            <person name="Picard A."/>
            <person name="Delseny M."/>
            <person name="Demaille J."/>
            <person name="Van de Peer Y."/>
            <person name="Moreau H."/>
        </authorList>
    </citation>
    <scope>NUCLEOTIDE SEQUENCE [LARGE SCALE GENOMIC DNA]</scope>
    <source>
        <strain evidence="3 5">OTTH0595</strain>
    </source>
</reference>
<dbReference type="InParanoid" id="Q010E0"/>
<accession>A0A454XV22</accession>
<dbReference type="AlphaFoldDB" id="Q010E0"/>
<feature type="domain" description="DUF4460" evidence="2">
    <location>
        <begin position="29"/>
        <end position="123"/>
    </location>
</feature>
<dbReference type="KEGG" id="ota:OT_ostta10g01330"/>
<dbReference type="InterPro" id="IPR028031">
    <property type="entry name" value="DUF4460"/>
</dbReference>
<evidence type="ECO:0000256" key="1">
    <source>
        <dbReference type="SAM" id="MobiDB-lite"/>
    </source>
</evidence>
<accession>A0A1Y5I587</accession>
<accession>Q010E0</accession>
<feature type="compositionally biased region" description="Basic and acidic residues" evidence="1">
    <location>
        <begin position="150"/>
        <end position="173"/>
    </location>
</feature>
<name>Q010E0_OSTTA</name>
<dbReference type="EMBL" id="CAID01000010">
    <property type="protein sequence ID" value="CAL56092.1"/>
    <property type="molecule type" value="Genomic_DNA"/>
</dbReference>
<organism evidence="3 5">
    <name type="scientific">Ostreococcus tauri</name>
    <name type="common">Marine green alga</name>
    <dbReference type="NCBI Taxonomy" id="70448"/>
    <lineage>
        <taxon>Eukaryota</taxon>
        <taxon>Viridiplantae</taxon>
        <taxon>Chlorophyta</taxon>
        <taxon>Mamiellophyceae</taxon>
        <taxon>Mamiellales</taxon>
        <taxon>Bathycoccaceae</taxon>
        <taxon>Ostreococcus</taxon>
    </lineage>
</organism>
<dbReference type="Proteomes" id="UP000009170">
    <property type="component" value="Unassembled WGS sequence"/>
</dbReference>
<dbReference type="OMA" id="IWRGERD"/>
<gene>
    <name evidence="4" type="ORF">BE221DRAFT_207876</name>
    <name evidence="3" type="ORF">OT_ostta10g01330</name>
</gene>
<dbReference type="Proteomes" id="UP000195557">
    <property type="component" value="Unassembled WGS sequence"/>
</dbReference>
<reference evidence="3" key="2">
    <citation type="journal article" date="2014" name="BMC Genomics">
        <title>An improved genome of the model marine alga Ostreococcus tauri unfolds by assessing Illumina de novo assemblies.</title>
        <authorList>
            <person name="Blanc-Mathieu R."/>
            <person name="Verhelst B."/>
            <person name="Derelle E."/>
            <person name="Rombauts S."/>
            <person name="Bouget F.Y."/>
            <person name="Carre I."/>
            <person name="Chateau A."/>
            <person name="Eyre-Walker A."/>
            <person name="Grimsley N."/>
            <person name="Moreau H."/>
            <person name="Piegu B."/>
            <person name="Rivals E."/>
            <person name="Schackwitz W."/>
            <person name="Van de Peer Y."/>
            <person name="Piganeau G."/>
        </authorList>
    </citation>
    <scope>NUCLEOTIDE SEQUENCE</scope>
    <source>
        <strain evidence="3">RCC4221</strain>
    </source>
</reference>
<dbReference type="RefSeq" id="XP_003081568.1">
    <property type="nucleotide sequence ID" value="XM_003081520.1"/>
</dbReference>
<proteinExistence type="predicted"/>
<dbReference type="GeneID" id="9832299"/>
<feature type="region of interest" description="Disordered" evidence="1">
    <location>
        <begin position="150"/>
        <end position="193"/>
    </location>
</feature>
<evidence type="ECO:0000313" key="3">
    <source>
        <dbReference type="EMBL" id="CAL56092.1"/>
    </source>
</evidence>
<evidence type="ECO:0000313" key="4">
    <source>
        <dbReference type="EMBL" id="OUS43374.1"/>
    </source>
</evidence>
<protein>
    <recommendedName>
        <fullName evidence="2">DUF4460 domain-containing protein</fullName>
    </recommendedName>
</protein>
<evidence type="ECO:0000313" key="5">
    <source>
        <dbReference type="Proteomes" id="UP000009170"/>
    </source>
</evidence>
<evidence type="ECO:0000259" key="2">
    <source>
        <dbReference type="Pfam" id="PF14687"/>
    </source>
</evidence>
<dbReference type="EMBL" id="KZ155832">
    <property type="protein sequence ID" value="OUS43374.1"/>
    <property type="molecule type" value="Genomic_DNA"/>
</dbReference>